<evidence type="ECO:0000313" key="2">
    <source>
        <dbReference type="EMBL" id="KAF0308880.1"/>
    </source>
</evidence>
<evidence type="ECO:0000313" key="3">
    <source>
        <dbReference type="Proteomes" id="UP000440578"/>
    </source>
</evidence>
<feature type="region of interest" description="Disordered" evidence="1">
    <location>
        <begin position="471"/>
        <end position="500"/>
    </location>
</feature>
<accession>A0A6A4WYT6</accession>
<protein>
    <submittedName>
        <fullName evidence="2">N-acetylmuramoyl-L-alanine amidase</fullName>
    </submittedName>
</protein>
<dbReference type="Proteomes" id="UP000440578">
    <property type="component" value="Unassembled WGS sequence"/>
</dbReference>
<dbReference type="EMBL" id="VIIS01000456">
    <property type="protein sequence ID" value="KAF0308880.1"/>
    <property type="molecule type" value="Genomic_DNA"/>
</dbReference>
<feature type="compositionally biased region" description="Low complexity" evidence="1">
    <location>
        <begin position="257"/>
        <end position="266"/>
    </location>
</feature>
<organism evidence="2 3">
    <name type="scientific">Amphibalanus amphitrite</name>
    <name type="common">Striped barnacle</name>
    <name type="synonym">Balanus amphitrite</name>
    <dbReference type="NCBI Taxonomy" id="1232801"/>
    <lineage>
        <taxon>Eukaryota</taxon>
        <taxon>Metazoa</taxon>
        <taxon>Ecdysozoa</taxon>
        <taxon>Arthropoda</taxon>
        <taxon>Crustacea</taxon>
        <taxon>Multicrustacea</taxon>
        <taxon>Cirripedia</taxon>
        <taxon>Thoracica</taxon>
        <taxon>Thoracicalcarea</taxon>
        <taxon>Balanomorpha</taxon>
        <taxon>Balanoidea</taxon>
        <taxon>Balanidae</taxon>
        <taxon>Amphibalaninae</taxon>
        <taxon>Amphibalanus</taxon>
    </lineage>
</organism>
<reference evidence="2 3" key="1">
    <citation type="submission" date="2019-07" db="EMBL/GenBank/DDBJ databases">
        <title>Draft genome assembly of a fouling barnacle, Amphibalanus amphitrite (Darwin, 1854): The first reference genome for Thecostraca.</title>
        <authorList>
            <person name="Kim W."/>
        </authorList>
    </citation>
    <scope>NUCLEOTIDE SEQUENCE [LARGE SCALE GENOMIC DNA]</scope>
    <source>
        <strain evidence="2">SNU_AA5</strain>
        <tissue evidence="2">Soma without cirri and trophi</tissue>
    </source>
</reference>
<evidence type="ECO:0000256" key="1">
    <source>
        <dbReference type="SAM" id="MobiDB-lite"/>
    </source>
</evidence>
<dbReference type="AlphaFoldDB" id="A0A6A4WYT6"/>
<proteinExistence type="predicted"/>
<feature type="region of interest" description="Disordered" evidence="1">
    <location>
        <begin position="249"/>
        <end position="270"/>
    </location>
</feature>
<name>A0A6A4WYT6_AMPAM</name>
<dbReference type="OrthoDB" id="5794653at2759"/>
<comment type="caution">
    <text evidence="2">The sequence shown here is derived from an EMBL/GenBank/DDBJ whole genome shotgun (WGS) entry which is preliminary data.</text>
</comment>
<keyword evidence="3" id="KW-1185">Reference proteome</keyword>
<feature type="region of interest" description="Disordered" evidence="1">
    <location>
        <begin position="555"/>
        <end position="596"/>
    </location>
</feature>
<sequence length="596" mass="66339">MMSEEAAEATHKRVRQYRLRHTRKDSRIHTMSDLLGYLLVASDPLLSSLGLQRRRRLYANRHGQLQPQTLALLAEPRLHAPTAAADDGNGMLLLAGVVSALIPDNIYQCYKDENYELFNRANRQGMSIDQLIGLIEKLEHSSQAQNMSPQRITASLMRRFRYDGIIDQNVNSEMSSYLEPYTVIQPENSKYQMMTRLVQLANANFPDEAFTLEERCTMHWMLSHSVNETEREDENDYCARSFRRRRRRRRAARRYNSRSSSSGSSAKTAGGFVSGNVVEEDASSCPLELGVIYSPYGTVAAGSLIAGLAAGLSEQDVSVQDTVGADTLTMQSLSDQQRRLQINNIWATTIAGDIAQTALHYEGGGQNNNAPQVIGPTGYWNCTYCPHEYNMPDSDAISALTNAEIYGGIDGYLLGSQIYRWSKQTGFRLSSLLRMYYSPDGVSYDRQFRACDRLTNFLNGDLVNQDTLKTQVSAKDPESLDEPGRPAAGGDGPPFTKYPDDEAFRERLKHMGKASRKKFSQLARLFHFNRRGGARHLLAPGAAPSGDQLLLVEDPLTEEDLNSEPSSSPAPPFVDRHSVQTSSPGGRNRAGGDQMV</sequence>
<feature type="compositionally biased region" description="Basic and acidic residues" evidence="1">
    <location>
        <begin position="475"/>
        <end position="484"/>
    </location>
</feature>
<gene>
    <name evidence="2" type="primary">Pglyrp2_1</name>
    <name evidence="2" type="ORF">FJT64_019957</name>
</gene>